<dbReference type="Proteomes" id="UP000800039">
    <property type="component" value="Unassembled WGS sequence"/>
</dbReference>
<evidence type="ECO:0000256" key="1">
    <source>
        <dbReference type="SAM" id="Coils"/>
    </source>
</evidence>
<sequence>MEFKSIENCVLRARLNFPELKGPKHESTEEAVIRFVEQYERLSAPLRDSKGRLDTAEKMRKDLHKTEDELHAAQGRLSGWSRDYKELKTRHLQDTDQLKRTIDRLRLENSEQVSSHGAKLRKEQSSLQRENDQLKAMFEGQLRKMRDDSALQAKTIKDLQAQIIQERTQWNAAVQRLEGDKGVLDSRLRSVQSDYDSRLREVEEKSENRLQRERGKYEDLISSLESQIAQLKNNAQKELLTQKEQLIKEHEEESSQLRTVIEDFKVASTQREHFKGLTDRDVSGHFLRLANDIEDFSRLEWDFRKEHDWPFTEDQLRQFYPKNTRKLKQQIVQNTMWVVLYNHVFRSPFRILGTDGKDIDADWIDIYSPDVSPYEWPNVPVELERSRYESAKAFLGAIDPSAAPGRLKDGYEETVTTAVNAVWRALQRVATVEAKNRKILEGILRLSAKVWLELCSQRYRLIVNLSNGSGDVLTSMRTDTGSLILIVRPDLKRYGDSQGKDLERGEAVAGWKSLVETYPS</sequence>
<feature type="coiled-coil region" evidence="1">
    <location>
        <begin position="207"/>
        <end position="267"/>
    </location>
</feature>
<accession>A0A9P4L722</accession>
<keyword evidence="4" id="KW-1185">Reference proteome</keyword>
<reference evidence="3" key="1">
    <citation type="submission" date="2020-01" db="EMBL/GenBank/DDBJ databases">
        <authorList>
            <consortium name="DOE Joint Genome Institute"/>
            <person name="Haridas S."/>
            <person name="Albert R."/>
            <person name="Binder M."/>
            <person name="Bloem J."/>
            <person name="Labutti K."/>
            <person name="Salamov A."/>
            <person name="Andreopoulos B."/>
            <person name="Baker S.E."/>
            <person name="Barry K."/>
            <person name="Bills G."/>
            <person name="Bluhm B.H."/>
            <person name="Cannon C."/>
            <person name="Castanera R."/>
            <person name="Culley D.E."/>
            <person name="Daum C."/>
            <person name="Ezra D."/>
            <person name="Gonzalez J.B."/>
            <person name="Henrissat B."/>
            <person name="Kuo A."/>
            <person name="Liang C."/>
            <person name="Lipzen A."/>
            <person name="Lutzoni F."/>
            <person name="Magnuson J."/>
            <person name="Mondo S."/>
            <person name="Nolan M."/>
            <person name="Ohm R."/>
            <person name="Pangilinan J."/>
            <person name="Park H.-J."/>
            <person name="Ramirez L."/>
            <person name="Alfaro M."/>
            <person name="Sun H."/>
            <person name="Tritt A."/>
            <person name="Yoshinaga Y."/>
            <person name="Zwiers L.-H."/>
            <person name="Turgeon B.G."/>
            <person name="Goodwin S.B."/>
            <person name="Spatafora J.W."/>
            <person name="Crous P.W."/>
            <person name="Grigoriev I.V."/>
        </authorList>
    </citation>
    <scope>NUCLEOTIDE SEQUENCE</scope>
    <source>
        <strain evidence="3">CBS 394.84</strain>
    </source>
</reference>
<dbReference type="GeneID" id="63844080"/>
<feature type="region of interest" description="Disordered" evidence="2">
    <location>
        <begin position="109"/>
        <end position="130"/>
    </location>
</feature>
<feature type="compositionally biased region" description="Basic and acidic residues" evidence="2">
    <location>
        <begin position="120"/>
        <end position="130"/>
    </location>
</feature>
<evidence type="ECO:0000256" key="2">
    <source>
        <dbReference type="SAM" id="MobiDB-lite"/>
    </source>
</evidence>
<dbReference type="AlphaFoldDB" id="A0A9P4L722"/>
<dbReference type="EMBL" id="ML976617">
    <property type="protein sequence ID" value="KAF1843892.1"/>
    <property type="molecule type" value="Genomic_DNA"/>
</dbReference>
<dbReference type="RefSeq" id="XP_040786455.1">
    <property type="nucleotide sequence ID" value="XM_040926828.1"/>
</dbReference>
<name>A0A9P4L722_9PLEO</name>
<organism evidence="3 4">
    <name type="scientific">Cucurbitaria berberidis CBS 394.84</name>
    <dbReference type="NCBI Taxonomy" id="1168544"/>
    <lineage>
        <taxon>Eukaryota</taxon>
        <taxon>Fungi</taxon>
        <taxon>Dikarya</taxon>
        <taxon>Ascomycota</taxon>
        <taxon>Pezizomycotina</taxon>
        <taxon>Dothideomycetes</taxon>
        <taxon>Pleosporomycetidae</taxon>
        <taxon>Pleosporales</taxon>
        <taxon>Pleosporineae</taxon>
        <taxon>Cucurbitariaceae</taxon>
        <taxon>Cucurbitaria</taxon>
    </lineage>
</organism>
<keyword evidence="1" id="KW-0175">Coiled coil</keyword>
<gene>
    <name evidence="3" type="ORF">K460DRAFT_153712</name>
</gene>
<proteinExistence type="predicted"/>
<evidence type="ECO:0000313" key="3">
    <source>
        <dbReference type="EMBL" id="KAF1843892.1"/>
    </source>
</evidence>
<protein>
    <submittedName>
        <fullName evidence="3">Uncharacterized protein</fullName>
    </submittedName>
</protein>
<evidence type="ECO:0000313" key="4">
    <source>
        <dbReference type="Proteomes" id="UP000800039"/>
    </source>
</evidence>
<comment type="caution">
    <text evidence="3">The sequence shown here is derived from an EMBL/GenBank/DDBJ whole genome shotgun (WGS) entry which is preliminary data.</text>
</comment>
<dbReference type="OrthoDB" id="5430054at2759"/>